<feature type="transmembrane region" description="Helical" evidence="11">
    <location>
        <begin position="49"/>
        <end position="67"/>
    </location>
</feature>
<evidence type="ECO:0000313" key="13">
    <source>
        <dbReference type="EMBL" id="MCF7220898.1"/>
    </source>
</evidence>
<evidence type="ECO:0000256" key="8">
    <source>
        <dbReference type="ARBA" id="ARBA00032707"/>
    </source>
</evidence>
<feature type="domain" description="Phosphatidic acid phosphatase type 2/haloperoxidase" evidence="12">
    <location>
        <begin position="130"/>
        <end position="239"/>
    </location>
</feature>
<reference evidence="13 14" key="3">
    <citation type="submission" date="2022-01" db="EMBL/GenBank/DDBJ databases">
        <authorList>
            <person name="Zhou L.Y."/>
        </authorList>
    </citation>
    <scope>NUCLEOTIDE SEQUENCE [LARGE SCALE GENOMIC DNA]</scope>
    <source>
        <strain evidence="13 14">TLK-CK17</strain>
    </source>
</reference>
<reference evidence="13 14" key="1">
    <citation type="submission" date="2022-01" db="EMBL/GenBank/DDBJ databases">
        <title>Lysobacter chinensis sp. nov., a bacterium isolated from cow dung compost.</title>
        <authorList>
            <person name="Liu Y."/>
        </authorList>
    </citation>
    <scope>NUCLEOTIDE SEQUENCE [LARGE SCALE GENOMIC DNA]</scope>
    <source>
        <strain evidence="13 14">TLK-CK17</strain>
    </source>
</reference>
<dbReference type="SUPFAM" id="SSF48317">
    <property type="entry name" value="Acid phosphatase/Vanadium-dependent haloperoxidase"/>
    <property type="match status" value="1"/>
</dbReference>
<comment type="caution">
    <text evidence="13">The sequence shown here is derived from an EMBL/GenBank/DDBJ whole genome shotgun (WGS) entry which is preliminary data.</text>
</comment>
<dbReference type="InterPro" id="IPR036938">
    <property type="entry name" value="PAP2/HPO_sf"/>
</dbReference>
<accession>A0ABS9HQJ2</accession>
<dbReference type="RefSeq" id="WP_237053245.1">
    <property type="nucleotide sequence ID" value="NZ_JAKJPO010000001.1"/>
</dbReference>
<keyword evidence="14" id="KW-1185">Reference proteome</keyword>
<evidence type="ECO:0000256" key="9">
    <source>
        <dbReference type="ARBA" id="ARBA00047594"/>
    </source>
</evidence>
<feature type="transmembrane region" description="Helical" evidence="11">
    <location>
        <begin position="105"/>
        <end position="123"/>
    </location>
</feature>
<dbReference type="SMART" id="SM00014">
    <property type="entry name" value="acidPPc"/>
    <property type="match status" value="1"/>
</dbReference>
<evidence type="ECO:0000256" key="10">
    <source>
        <dbReference type="SAM" id="MobiDB-lite"/>
    </source>
</evidence>
<dbReference type="PANTHER" id="PTHR14969">
    <property type="entry name" value="SPHINGOSINE-1-PHOSPHATE PHOSPHOHYDROLASE"/>
    <property type="match status" value="1"/>
</dbReference>
<keyword evidence="5" id="KW-0378">Hydrolase</keyword>
<evidence type="ECO:0000256" key="3">
    <source>
        <dbReference type="ARBA" id="ARBA00022475"/>
    </source>
</evidence>
<dbReference type="Pfam" id="PF01569">
    <property type="entry name" value="PAP2"/>
    <property type="match status" value="1"/>
</dbReference>
<keyword evidence="6 11" id="KW-1133">Transmembrane helix</keyword>
<reference evidence="14" key="2">
    <citation type="submission" date="2022-01" db="EMBL/GenBank/DDBJ databases">
        <title>Lysobacter chinensis sp. nov., a bacterium isolated from cow dung compost.</title>
        <authorList>
            <person name="Zhou L.Y."/>
        </authorList>
    </citation>
    <scope>NUCLEOTIDE SEQUENCE [LARGE SCALE GENOMIC DNA]</scope>
    <source>
        <strain evidence="14">TLK-CK17</strain>
    </source>
</reference>
<dbReference type="EMBL" id="JAKJPO010000001">
    <property type="protein sequence ID" value="MCF7220898.1"/>
    <property type="molecule type" value="Genomic_DNA"/>
</dbReference>
<dbReference type="Proteomes" id="UP001430796">
    <property type="component" value="Unassembled WGS sequence"/>
</dbReference>
<evidence type="ECO:0000256" key="1">
    <source>
        <dbReference type="ARBA" id="ARBA00004651"/>
    </source>
</evidence>
<evidence type="ECO:0000256" key="4">
    <source>
        <dbReference type="ARBA" id="ARBA00022692"/>
    </source>
</evidence>
<feature type="transmembrane region" description="Helical" evidence="11">
    <location>
        <begin position="171"/>
        <end position="190"/>
    </location>
</feature>
<dbReference type="InterPro" id="IPR000326">
    <property type="entry name" value="PAP2/HPO"/>
</dbReference>
<evidence type="ECO:0000259" key="12">
    <source>
        <dbReference type="SMART" id="SM00014"/>
    </source>
</evidence>
<comment type="catalytic activity">
    <reaction evidence="9">
        <text>di-trans,octa-cis-undecaprenyl diphosphate + H2O = di-trans,octa-cis-undecaprenyl phosphate + phosphate + H(+)</text>
        <dbReference type="Rhea" id="RHEA:28094"/>
        <dbReference type="ChEBI" id="CHEBI:15377"/>
        <dbReference type="ChEBI" id="CHEBI:15378"/>
        <dbReference type="ChEBI" id="CHEBI:43474"/>
        <dbReference type="ChEBI" id="CHEBI:58405"/>
        <dbReference type="ChEBI" id="CHEBI:60392"/>
        <dbReference type="EC" id="3.6.1.27"/>
    </reaction>
</comment>
<feature type="compositionally biased region" description="Basic and acidic residues" evidence="10">
    <location>
        <begin position="1"/>
        <end position="11"/>
    </location>
</feature>
<organism evidence="13 14">
    <name type="scientific">Marilutibacter chinensis</name>
    <dbReference type="NCBI Taxonomy" id="2912247"/>
    <lineage>
        <taxon>Bacteria</taxon>
        <taxon>Pseudomonadati</taxon>
        <taxon>Pseudomonadota</taxon>
        <taxon>Gammaproteobacteria</taxon>
        <taxon>Lysobacterales</taxon>
        <taxon>Lysobacteraceae</taxon>
        <taxon>Marilutibacter</taxon>
    </lineage>
</organism>
<sequence>MPDPHAREDALSPRPDAQASDEGLRHPWRTLGGATAALLRFVRRHWRRLALAFVGLLLPLWGFAEIADEIHEHEAVHFDEPILQALQQLHGPALDRFFVVLSQLGYLYGVVPFDVALVVFLNLRGRLREAIFAGIALAGSGLLNVGTKLLFARERPELWQSIAPEHNYSFPSGHAMGSMTLAWVLMLLAWPTRARWWVVAGGLSFTLLVGVSRLYLGVHFPTDILAGWAAASLWAVSAYLVVFHGTRPWGRERR</sequence>
<protein>
    <recommendedName>
        <fullName evidence="2">undecaprenyl-diphosphate phosphatase</fullName>
        <ecNumber evidence="2">3.6.1.27</ecNumber>
    </recommendedName>
    <alternativeName>
        <fullName evidence="8">Undecaprenyl pyrophosphate phosphatase</fullName>
    </alternativeName>
</protein>
<proteinExistence type="predicted"/>
<comment type="subcellular location">
    <subcellularLocation>
        <location evidence="1">Cell membrane</location>
        <topology evidence="1">Multi-pass membrane protein</topology>
    </subcellularLocation>
</comment>
<evidence type="ECO:0000256" key="5">
    <source>
        <dbReference type="ARBA" id="ARBA00022801"/>
    </source>
</evidence>
<keyword evidence="3" id="KW-1003">Cell membrane</keyword>
<evidence type="ECO:0000256" key="6">
    <source>
        <dbReference type="ARBA" id="ARBA00022989"/>
    </source>
</evidence>
<feature type="transmembrane region" description="Helical" evidence="11">
    <location>
        <begin position="130"/>
        <end position="151"/>
    </location>
</feature>
<evidence type="ECO:0000313" key="14">
    <source>
        <dbReference type="Proteomes" id="UP001430796"/>
    </source>
</evidence>
<feature type="transmembrane region" description="Helical" evidence="11">
    <location>
        <begin position="224"/>
        <end position="244"/>
    </location>
</feature>
<gene>
    <name evidence="13" type="ORF">L3V18_03720</name>
</gene>
<name>A0ABS9HQJ2_9GAMM</name>
<keyword evidence="4 11" id="KW-0812">Transmembrane</keyword>
<evidence type="ECO:0000256" key="2">
    <source>
        <dbReference type="ARBA" id="ARBA00012374"/>
    </source>
</evidence>
<feature type="transmembrane region" description="Helical" evidence="11">
    <location>
        <begin position="197"/>
        <end position="218"/>
    </location>
</feature>
<dbReference type="CDD" id="cd03392">
    <property type="entry name" value="PAP2_like_2"/>
    <property type="match status" value="1"/>
</dbReference>
<keyword evidence="7 11" id="KW-0472">Membrane</keyword>
<feature type="region of interest" description="Disordered" evidence="10">
    <location>
        <begin position="1"/>
        <end position="25"/>
    </location>
</feature>
<evidence type="ECO:0000256" key="7">
    <source>
        <dbReference type="ARBA" id="ARBA00023136"/>
    </source>
</evidence>
<dbReference type="PANTHER" id="PTHR14969:SF62">
    <property type="entry name" value="DECAPRENYLPHOSPHORYL-5-PHOSPHORIBOSE PHOSPHATASE RV3807C-RELATED"/>
    <property type="match status" value="1"/>
</dbReference>
<evidence type="ECO:0000256" key="11">
    <source>
        <dbReference type="SAM" id="Phobius"/>
    </source>
</evidence>
<dbReference type="EC" id="3.6.1.27" evidence="2"/>
<dbReference type="Gene3D" id="1.20.144.10">
    <property type="entry name" value="Phosphatidic acid phosphatase type 2/haloperoxidase"/>
    <property type="match status" value="1"/>
</dbReference>